<evidence type="ECO:0000256" key="8">
    <source>
        <dbReference type="SAM" id="MobiDB-lite"/>
    </source>
</evidence>
<dbReference type="InterPro" id="IPR044920">
    <property type="entry name" value="MnmG_C_subdom_sf"/>
</dbReference>
<feature type="domain" description="tRNA uridine 5-carboxymethylaminomethyl modification enzyme C-terminal subdomain" evidence="9">
    <location>
        <begin position="633"/>
        <end position="703"/>
    </location>
</feature>
<dbReference type="InterPro" id="IPR047001">
    <property type="entry name" value="MnmG_C_subdom"/>
</dbReference>
<comment type="similarity">
    <text evidence="2">Belongs to the MnmG family.</text>
</comment>
<dbReference type="InterPro" id="IPR002218">
    <property type="entry name" value="MnmG-rel"/>
</dbReference>
<dbReference type="SUPFAM" id="SSF51905">
    <property type="entry name" value="FAD/NAD(P)-binding domain"/>
    <property type="match status" value="1"/>
</dbReference>
<dbReference type="EMBL" id="FO082274">
    <property type="protein sequence ID" value="CCO16632.1"/>
    <property type="molecule type" value="Genomic_DNA"/>
</dbReference>
<sequence length="716" mass="79608">MMMSSSISSSTTQKHQQHTTRLLSSSLSSSSSSSSSGGFRRRLFLSDGSRRRKTNNNITTTLKASYPSSSVSSSSFVDTSDAENYDVIVVGAGHAGCEAALASARVGARTLLLTLSLDKIAWQPCNPAIGGPAKSQVVHEIDALGGSMGKIADKTYLQKRVLNSSRGPAVWALRAQTDKWEYSNAMREEVESNERVFIREGMVTELMVNSNDECVGVETHFGMQFHSKAVVLTTGTFMNGKIWVGRKTIDAGRAGEGSSVGLTEHLINLGFETDRLKTGTPARVDARTIDYTKCEEQKGDEDAKFFSFDPRNHLVIPQMSCYLTRTTLKTHEIIRQNLHETPTYGGWASSKGPRYCPSIEDKIVKFAEKESHQIFLEPEGRKAPEIYVQGFSTGLPERLQLELLRTLPGLENATMMRPAYAVEYDYLPAHQCTRDLQTKKIANLFFSGQINGTTGYEEAAGQGLVAGANAAAKALGTKPLILEREGSYLGTLIDDLVTKDLREPYRMLTSRSEYRLALRSDNADARLTPIGKECNLIDDERFKMFEDKRDTIENELARLKKFRLKESSPLVAAALEQSKNLGAGGKQSFTLEELLRRPGVTYDKFVEYKRDAGIDEIPRPLTKWEAECVEIRVKFAGFIQRQKVQIDRDLSKHGKEIPSEIDYKDIPMRLEAREKLEKVRPSTIGQASRVGGVTPADINSLLIHMEVLHREKEKAP</sequence>
<feature type="compositionally biased region" description="Low complexity" evidence="8">
    <location>
        <begin position="1"/>
        <end position="10"/>
    </location>
</feature>
<dbReference type="GeneID" id="19015608"/>
<dbReference type="GO" id="GO:0070899">
    <property type="term" value="P:mitochondrial tRNA wobble uridine modification"/>
    <property type="evidence" value="ECO:0007669"/>
    <property type="project" value="UniProtKB-ARBA"/>
</dbReference>
<evidence type="ECO:0000256" key="6">
    <source>
        <dbReference type="ARBA" id="ARBA00022827"/>
    </source>
</evidence>
<dbReference type="GO" id="GO:0030488">
    <property type="term" value="P:tRNA methylation"/>
    <property type="evidence" value="ECO:0007669"/>
    <property type="project" value="TreeGrafter"/>
</dbReference>
<dbReference type="Pfam" id="PF01134">
    <property type="entry name" value="GIDA"/>
    <property type="match status" value="1"/>
</dbReference>
<feature type="region of interest" description="Disordered" evidence="8">
    <location>
        <begin position="1"/>
        <end position="73"/>
    </location>
</feature>
<dbReference type="KEGG" id="bpg:Bathy05g01040"/>
<dbReference type="InterPro" id="IPR004416">
    <property type="entry name" value="MnmG"/>
</dbReference>
<dbReference type="Gene3D" id="1.10.150.570">
    <property type="entry name" value="GidA associated domain, C-terminal subdomain"/>
    <property type="match status" value="1"/>
</dbReference>
<reference evidence="10 11" key="1">
    <citation type="submission" date="2011-10" db="EMBL/GenBank/DDBJ databases">
        <authorList>
            <person name="Genoscope - CEA"/>
        </authorList>
    </citation>
    <scope>NUCLEOTIDE SEQUENCE [LARGE SCALE GENOMIC DNA]</scope>
    <source>
        <strain evidence="10 11">RCC 1105</strain>
    </source>
</reference>
<evidence type="ECO:0000313" key="10">
    <source>
        <dbReference type="EMBL" id="CCO16632.1"/>
    </source>
</evidence>
<dbReference type="OrthoDB" id="3329at2759"/>
<dbReference type="Proteomes" id="UP000198341">
    <property type="component" value="Chromosome 5"/>
</dbReference>
<dbReference type="FunFam" id="1.10.150.570:FF:000001">
    <property type="entry name" value="tRNA uridine 5-carboxymethylaminomethyl modification enzyme MnmG"/>
    <property type="match status" value="1"/>
</dbReference>
<evidence type="ECO:0000313" key="11">
    <source>
        <dbReference type="Proteomes" id="UP000198341"/>
    </source>
</evidence>
<dbReference type="Gene3D" id="3.50.50.60">
    <property type="entry name" value="FAD/NAD(P)-binding domain"/>
    <property type="match status" value="2"/>
</dbReference>
<feature type="compositionally biased region" description="Low complexity" evidence="8">
    <location>
        <begin position="55"/>
        <end position="73"/>
    </location>
</feature>
<gene>
    <name evidence="10" type="ORF">Bathy05g01040</name>
</gene>
<dbReference type="FunFam" id="3.50.50.60:FF:000094">
    <property type="entry name" value="tRNA uridine 5-carboxymethylaminomethyl modification enzyme MnmG"/>
    <property type="match status" value="1"/>
</dbReference>
<dbReference type="AlphaFoldDB" id="K8EET4"/>
<evidence type="ECO:0000259" key="9">
    <source>
        <dbReference type="SMART" id="SM01228"/>
    </source>
</evidence>
<dbReference type="HAMAP" id="MF_00129">
    <property type="entry name" value="MnmG_GidA"/>
    <property type="match status" value="1"/>
</dbReference>
<evidence type="ECO:0000256" key="7">
    <source>
        <dbReference type="ARBA" id="ARBA00023027"/>
    </source>
</evidence>
<dbReference type="STRING" id="41875.K8EET4"/>
<dbReference type="FunFam" id="3.50.50.60:FF:000119">
    <property type="entry name" value="tRNA uridine 5-carboxymethylaminomethyl modification enzyme MnmG"/>
    <property type="match status" value="1"/>
</dbReference>
<dbReference type="InterPro" id="IPR049312">
    <property type="entry name" value="GIDA_C_N"/>
</dbReference>
<proteinExistence type="inferred from homology"/>
<comment type="cofactor">
    <cofactor evidence="1">
        <name>FAD</name>
        <dbReference type="ChEBI" id="CHEBI:57692"/>
    </cofactor>
</comment>
<dbReference type="Pfam" id="PF21680">
    <property type="entry name" value="GIDA_C_1st"/>
    <property type="match status" value="1"/>
</dbReference>
<name>K8EET4_9CHLO</name>
<evidence type="ECO:0000256" key="1">
    <source>
        <dbReference type="ARBA" id="ARBA00001974"/>
    </source>
</evidence>
<dbReference type="PANTHER" id="PTHR11806:SF0">
    <property type="entry name" value="PROTEIN MTO1 HOMOLOG, MITOCHONDRIAL"/>
    <property type="match status" value="1"/>
</dbReference>
<keyword evidence="4" id="KW-0285">Flavoprotein</keyword>
<organism evidence="10 11">
    <name type="scientific">Bathycoccus prasinos</name>
    <dbReference type="NCBI Taxonomy" id="41875"/>
    <lineage>
        <taxon>Eukaryota</taxon>
        <taxon>Viridiplantae</taxon>
        <taxon>Chlorophyta</taxon>
        <taxon>Mamiellophyceae</taxon>
        <taxon>Mamiellales</taxon>
        <taxon>Bathycoccaceae</taxon>
        <taxon>Bathycoccus</taxon>
    </lineage>
</organism>
<dbReference type="Gene3D" id="1.10.10.1800">
    <property type="entry name" value="tRNA uridine 5-carboxymethylaminomethyl modification enzyme MnmG/GidA"/>
    <property type="match status" value="1"/>
</dbReference>
<protein>
    <submittedName>
        <fullName evidence="10">tRNA uridine 5-carboxymethylaminomethyl modification enzyme GidA</fullName>
    </submittedName>
</protein>
<dbReference type="PANTHER" id="PTHR11806">
    <property type="entry name" value="GLUCOSE INHIBITED DIVISION PROTEIN A"/>
    <property type="match status" value="1"/>
</dbReference>
<keyword evidence="3" id="KW-0963">Cytoplasm</keyword>
<dbReference type="eggNOG" id="KOG2311">
    <property type="taxonomic scope" value="Eukaryota"/>
</dbReference>
<keyword evidence="5" id="KW-0819">tRNA processing</keyword>
<feature type="compositionally biased region" description="Low complexity" evidence="8">
    <location>
        <begin position="21"/>
        <end position="38"/>
    </location>
</feature>
<evidence type="ECO:0000256" key="5">
    <source>
        <dbReference type="ARBA" id="ARBA00022694"/>
    </source>
</evidence>
<dbReference type="InterPro" id="IPR026904">
    <property type="entry name" value="MnmG_C"/>
</dbReference>
<dbReference type="NCBIfam" id="TIGR00136">
    <property type="entry name" value="mnmG_gidA"/>
    <property type="match status" value="1"/>
</dbReference>
<dbReference type="GO" id="GO:0050660">
    <property type="term" value="F:flavin adenine dinucleotide binding"/>
    <property type="evidence" value="ECO:0007669"/>
    <property type="project" value="InterPro"/>
</dbReference>
<keyword evidence="7" id="KW-0520">NAD</keyword>
<dbReference type="GO" id="GO:0005739">
    <property type="term" value="C:mitochondrion"/>
    <property type="evidence" value="ECO:0007669"/>
    <property type="project" value="GOC"/>
</dbReference>
<evidence type="ECO:0000256" key="2">
    <source>
        <dbReference type="ARBA" id="ARBA00007653"/>
    </source>
</evidence>
<dbReference type="RefSeq" id="XP_007513074.1">
    <property type="nucleotide sequence ID" value="XM_007513012.1"/>
</dbReference>
<dbReference type="SMART" id="SM01228">
    <property type="entry name" value="GIDA_assoc_3"/>
    <property type="match status" value="1"/>
</dbReference>
<dbReference type="PROSITE" id="PS01280">
    <property type="entry name" value="GIDA_1"/>
    <property type="match status" value="1"/>
</dbReference>
<dbReference type="Pfam" id="PF13932">
    <property type="entry name" value="SAM_GIDA_C"/>
    <property type="match status" value="1"/>
</dbReference>
<keyword evidence="6" id="KW-0274">FAD</keyword>
<accession>K8EET4</accession>
<keyword evidence="11" id="KW-1185">Reference proteome</keyword>
<evidence type="ECO:0000256" key="3">
    <source>
        <dbReference type="ARBA" id="ARBA00022490"/>
    </source>
</evidence>
<evidence type="ECO:0000256" key="4">
    <source>
        <dbReference type="ARBA" id="ARBA00022630"/>
    </source>
</evidence>
<dbReference type="InterPro" id="IPR020595">
    <property type="entry name" value="MnmG-rel_CS"/>
</dbReference>
<dbReference type="InterPro" id="IPR036188">
    <property type="entry name" value="FAD/NAD-bd_sf"/>
</dbReference>
<dbReference type="InterPro" id="IPR040131">
    <property type="entry name" value="MnmG_N"/>
</dbReference>